<sequence>MARLVGSSKKLNTRELLIFPSSVDASDTRWRGVRYIPRAGATPPAPAPKLPAGAKLQTQARSARAGKSKADDPSGKGKAPMDELPLTLPPDPLKEEHNYGTWLIARRRKWRNMGKVESALPPTADQLGPLAPGNAACTPPPPKTASRPPCFDSEQLPDGVFRAATDSLGSPLGPASGEAWWNKPIQAKVPGQKRRKSATDDLNFDGGDASSSRGP</sequence>
<protein>
    <submittedName>
        <fullName evidence="2">Uncharacterized protein</fullName>
    </submittedName>
</protein>
<proteinExistence type="predicted"/>
<feature type="compositionally biased region" description="Basic and acidic residues" evidence="1">
    <location>
        <begin position="68"/>
        <end position="81"/>
    </location>
</feature>
<feature type="region of interest" description="Disordered" evidence="1">
    <location>
        <begin position="37"/>
        <end position="96"/>
    </location>
</feature>
<comment type="caution">
    <text evidence="2">The sequence shown here is derived from an EMBL/GenBank/DDBJ whole genome shotgun (WGS) entry which is preliminary data.</text>
</comment>
<keyword evidence="3" id="KW-1185">Reference proteome</keyword>
<feature type="region of interest" description="Disordered" evidence="1">
    <location>
        <begin position="122"/>
        <end position="215"/>
    </location>
</feature>
<dbReference type="AlphaFoldDB" id="A0AAP0GD66"/>
<evidence type="ECO:0000313" key="2">
    <source>
        <dbReference type="EMBL" id="KAK8952137.1"/>
    </source>
</evidence>
<evidence type="ECO:0000313" key="3">
    <source>
        <dbReference type="Proteomes" id="UP001418222"/>
    </source>
</evidence>
<reference evidence="2 3" key="1">
    <citation type="journal article" date="2022" name="Nat. Plants">
        <title>Genomes of leafy and leafless Platanthera orchids illuminate the evolution of mycoheterotrophy.</title>
        <authorList>
            <person name="Li M.H."/>
            <person name="Liu K.W."/>
            <person name="Li Z."/>
            <person name="Lu H.C."/>
            <person name="Ye Q.L."/>
            <person name="Zhang D."/>
            <person name="Wang J.Y."/>
            <person name="Li Y.F."/>
            <person name="Zhong Z.M."/>
            <person name="Liu X."/>
            <person name="Yu X."/>
            <person name="Liu D.K."/>
            <person name="Tu X.D."/>
            <person name="Liu B."/>
            <person name="Hao Y."/>
            <person name="Liao X.Y."/>
            <person name="Jiang Y.T."/>
            <person name="Sun W.H."/>
            <person name="Chen J."/>
            <person name="Chen Y.Q."/>
            <person name="Ai Y."/>
            <person name="Zhai J.W."/>
            <person name="Wu S.S."/>
            <person name="Zhou Z."/>
            <person name="Hsiao Y.Y."/>
            <person name="Wu W.L."/>
            <person name="Chen Y.Y."/>
            <person name="Lin Y.F."/>
            <person name="Hsu J.L."/>
            <person name="Li C.Y."/>
            <person name="Wang Z.W."/>
            <person name="Zhao X."/>
            <person name="Zhong W.Y."/>
            <person name="Ma X.K."/>
            <person name="Ma L."/>
            <person name="Huang J."/>
            <person name="Chen G.Z."/>
            <person name="Huang M.Z."/>
            <person name="Huang L."/>
            <person name="Peng D.H."/>
            <person name="Luo Y.B."/>
            <person name="Zou S.Q."/>
            <person name="Chen S.P."/>
            <person name="Lan S."/>
            <person name="Tsai W.C."/>
            <person name="Van de Peer Y."/>
            <person name="Liu Z.J."/>
        </authorList>
    </citation>
    <scope>NUCLEOTIDE SEQUENCE [LARGE SCALE GENOMIC DNA]</scope>
    <source>
        <strain evidence="2">Lor287</strain>
    </source>
</reference>
<evidence type="ECO:0000256" key="1">
    <source>
        <dbReference type="SAM" id="MobiDB-lite"/>
    </source>
</evidence>
<dbReference type="EMBL" id="JBBWWQ010000003">
    <property type="protein sequence ID" value="KAK8952137.1"/>
    <property type="molecule type" value="Genomic_DNA"/>
</dbReference>
<dbReference type="Proteomes" id="UP001418222">
    <property type="component" value="Unassembled WGS sequence"/>
</dbReference>
<organism evidence="2 3">
    <name type="scientific">Platanthera zijinensis</name>
    <dbReference type="NCBI Taxonomy" id="2320716"/>
    <lineage>
        <taxon>Eukaryota</taxon>
        <taxon>Viridiplantae</taxon>
        <taxon>Streptophyta</taxon>
        <taxon>Embryophyta</taxon>
        <taxon>Tracheophyta</taxon>
        <taxon>Spermatophyta</taxon>
        <taxon>Magnoliopsida</taxon>
        <taxon>Liliopsida</taxon>
        <taxon>Asparagales</taxon>
        <taxon>Orchidaceae</taxon>
        <taxon>Orchidoideae</taxon>
        <taxon>Orchideae</taxon>
        <taxon>Orchidinae</taxon>
        <taxon>Platanthera</taxon>
    </lineage>
</organism>
<name>A0AAP0GD66_9ASPA</name>
<gene>
    <name evidence="2" type="ORF">KSP39_PZI003212</name>
</gene>
<accession>A0AAP0GD66</accession>